<dbReference type="KEGG" id="halc:EY643_02045"/>
<dbReference type="Pfam" id="PF03641">
    <property type="entry name" value="Lysine_decarbox"/>
    <property type="match status" value="1"/>
</dbReference>
<name>A0A5P9NFH6_9GAMM</name>
<dbReference type="GO" id="GO:0005829">
    <property type="term" value="C:cytosol"/>
    <property type="evidence" value="ECO:0007669"/>
    <property type="project" value="TreeGrafter"/>
</dbReference>
<dbReference type="PANTHER" id="PTHR43393:SF3">
    <property type="entry name" value="LYSINE DECARBOXYLASE-LIKE PROTEIN"/>
    <property type="match status" value="1"/>
</dbReference>
<dbReference type="OrthoDB" id="9801098at2"/>
<dbReference type="SUPFAM" id="SSF102405">
    <property type="entry name" value="MCP/YpsA-like"/>
    <property type="match status" value="1"/>
</dbReference>
<organism evidence="3 4">
    <name type="scientific">Halioglobus maricola</name>
    <dbReference type="NCBI Taxonomy" id="2601894"/>
    <lineage>
        <taxon>Bacteria</taxon>
        <taxon>Pseudomonadati</taxon>
        <taxon>Pseudomonadota</taxon>
        <taxon>Gammaproteobacteria</taxon>
        <taxon>Cellvibrionales</taxon>
        <taxon>Halieaceae</taxon>
        <taxon>Halioglobus</taxon>
    </lineage>
</organism>
<dbReference type="AlphaFoldDB" id="A0A5P9NFH6"/>
<dbReference type="EMBL" id="CP036422">
    <property type="protein sequence ID" value="QFU74531.1"/>
    <property type="molecule type" value="Genomic_DNA"/>
</dbReference>
<accession>A0A5P9NFH6</accession>
<protein>
    <recommendedName>
        <fullName evidence="2">Cytokinin riboside 5'-monophosphate phosphoribohydrolase</fullName>
        <ecNumber evidence="2">3.2.2.n1</ecNumber>
    </recommendedName>
</protein>
<keyword evidence="2" id="KW-0378">Hydrolase</keyword>
<dbReference type="InterPro" id="IPR005269">
    <property type="entry name" value="LOG"/>
</dbReference>
<gene>
    <name evidence="3" type="ORF">EY643_02045</name>
</gene>
<dbReference type="RefSeq" id="WP_152660643.1">
    <property type="nucleotide sequence ID" value="NZ_CP036422.1"/>
</dbReference>
<dbReference type="InterPro" id="IPR052341">
    <property type="entry name" value="LOG_family_nucleotidases"/>
</dbReference>
<dbReference type="Proteomes" id="UP000326287">
    <property type="component" value="Chromosome"/>
</dbReference>
<dbReference type="EC" id="3.2.2.n1" evidence="2"/>
<evidence type="ECO:0000256" key="2">
    <source>
        <dbReference type="RuleBase" id="RU363015"/>
    </source>
</evidence>
<comment type="similarity">
    <text evidence="2">Belongs to the LOG family.</text>
</comment>
<dbReference type="Gene3D" id="3.40.50.450">
    <property type="match status" value="1"/>
</dbReference>
<dbReference type="GO" id="GO:0009691">
    <property type="term" value="P:cytokinin biosynthetic process"/>
    <property type="evidence" value="ECO:0007669"/>
    <property type="project" value="UniProtKB-UniRule"/>
</dbReference>
<reference evidence="3 4" key="1">
    <citation type="submission" date="2019-02" db="EMBL/GenBank/DDBJ databases">
        <authorList>
            <person name="Li S.-H."/>
        </authorList>
    </citation>
    <scope>NUCLEOTIDE SEQUENCE [LARGE SCALE GENOMIC DNA]</scope>
    <source>
        <strain evidence="3 4">IMCC14385</strain>
    </source>
</reference>
<dbReference type="PANTHER" id="PTHR43393">
    <property type="entry name" value="CYTOKININ RIBOSIDE 5'-MONOPHOSPHATE PHOSPHORIBOHYDROLASE"/>
    <property type="match status" value="1"/>
</dbReference>
<evidence type="ECO:0000256" key="1">
    <source>
        <dbReference type="ARBA" id="ARBA00000274"/>
    </source>
</evidence>
<dbReference type="NCBIfam" id="TIGR00730">
    <property type="entry name" value="Rossman fold protein, TIGR00730 family"/>
    <property type="match status" value="1"/>
</dbReference>
<proteinExistence type="inferred from homology"/>
<evidence type="ECO:0000313" key="3">
    <source>
        <dbReference type="EMBL" id="QFU74531.1"/>
    </source>
</evidence>
<keyword evidence="2" id="KW-0203">Cytokinin biosynthesis</keyword>
<comment type="catalytic activity">
    <reaction evidence="1">
        <text>AMP + H2O = D-ribose 5-phosphate + adenine</text>
        <dbReference type="Rhea" id="RHEA:20129"/>
        <dbReference type="ChEBI" id="CHEBI:15377"/>
        <dbReference type="ChEBI" id="CHEBI:16708"/>
        <dbReference type="ChEBI" id="CHEBI:78346"/>
        <dbReference type="ChEBI" id="CHEBI:456215"/>
        <dbReference type="EC" id="3.2.2.4"/>
    </reaction>
</comment>
<keyword evidence="4" id="KW-1185">Reference proteome</keyword>
<dbReference type="GO" id="GO:0008714">
    <property type="term" value="F:AMP nucleosidase activity"/>
    <property type="evidence" value="ECO:0007669"/>
    <property type="project" value="UniProtKB-EC"/>
</dbReference>
<evidence type="ECO:0000313" key="4">
    <source>
        <dbReference type="Proteomes" id="UP000326287"/>
    </source>
</evidence>
<dbReference type="InterPro" id="IPR031100">
    <property type="entry name" value="LOG_fam"/>
</dbReference>
<sequence length="222" mass="24073">MSESTLPPGVGLSPQEKERIARIGDELREGISSLSEIGAAVSIFGSARSQADAWEYGAARDLARALAAEGITVITGGGPGVMEAGNLGASGEPGQSVGLNIELPHEQLANPYLDIDIDFRYFFTRKFMLIRYAIGFAIFPGGFGTIDELFELLTLVQTGKLEQRPIVLVGKDHWAGLYEWVVEKVQGGRFISDSDLEILSLVDTPEEAADILLAYYRNHCPQ</sequence>